<keyword evidence="3" id="KW-1185">Reference proteome</keyword>
<protein>
    <submittedName>
        <fullName evidence="2">Uncharacterized protein</fullName>
    </submittedName>
</protein>
<dbReference type="Proteomes" id="UP001454036">
    <property type="component" value="Unassembled WGS sequence"/>
</dbReference>
<evidence type="ECO:0000313" key="2">
    <source>
        <dbReference type="EMBL" id="GAA0167626.1"/>
    </source>
</evidence>
<dbReference type="AlphaFoldDB" id="A0AAV3QWP6"/>
<gene>
    <name evidence="2" type="ORF">LIER_22513</name>
</gene>
<evidence type="ECO:0000313" key="3">
    <source>
        <dbReference type="Proteomes" id="UP001454036"/>
    </source>
</evidence>
<feature type="chain" id="PRO_5043640776" evidence="1">
    <location>
        <begin position="16"/>
        <end position="236"/>
    </location>
</feature>
<feature type="signal peptide" evidence="1">
    <location>
        <begin position="1"/>
        <end position="15"/>
    </location>
</feature>
<comment type="caution">
    <text evidence="2">The sequence shown here is derived from an EMBL/GenBank/DDBJ whole genome shotgun (WGS) entry which is preliminary data.</text>
</comment>
<accession>A0AAV3QWP6</accession>
<dbReference type="EMBL" id="BAABME010006162">
    <property type="protein sequence ID" value="GAA0167626.1"/>
    <property type="molecule type" value="Genomic_DNA"/>
</dbReference>
<proteinExistence type="predicted"/>
<evidence type="ECO:0000256" key="1">
    <source>
        <dbReference type="SAM" id="SignalP"/>
    </source>
</evidence>
<reference evidence="2 3" key="1">
    <citation type="submission" date="2024-01" db="EMBL/GenBank/DDBJ databases">
        <title>The complete chloroplast genome sequence of Lithospermum erythrorhizon: insights into the phylogenetic relationship among Boraginaceae species and the maternal lineages of purple gromwells.</title>
        <authorList>
            <person name="Okada T."/>
            <person name="Watanabe K."/>
        </authorList>
    </citation>
    <scope>NUCLEOTIDE SEQUENCE [LARGE SCALE GENOMIC DNA]</scope>
</reference>
<name>A0AAV3QWP6_LITER</name>
<keyword evidence="1" id="KW-0732">Signal</keyword>
<organism evidence="2 3">
    <name type="scientific">Lithospermum erythrorhizon</name>
    <name type="common">Purple gromwell</name>
    <name type="synonym">Lithospermum officinale var. erythrorhizon</name>
    <dbReference type="NCBI Taxonomy" id="34254"/>
    <lineage>
        <taxon>Eukaryota</taxon>
        <taxon>Viridiplantae</taxon>
        <taxon>Streptophyta</taxon>
        <taxon>Embryophyta</taxon>
        <taxon>Tracheophyta</taxon>
        <taxon>Spermatophyta</taxon>
        <taxon>Magnoliopsida</taxon>
        <taxon>eudicotyledons</taxon>
        <taxon>Gunneridae</taxon>
        <taxon>Pentapetalae</taxon>
        <taxon>asterids</taxon>
        <taxon>lamiids</taxon>
        <taxon>Boraginales</taxon>
        <taxon>Boraginaceae</taxon>
        <taxon>Boraginoideae</taxon>
        <taxon>Lithospermeae</taxon>
        <taxon>Lithospermum</taxon>
    </lineage>
</organism>
<sequence length="236" mass="25723">MWISITCFYLACLLAGEGPPTDVATGFTPHLKSTCALPRSTKHKSNKRPTPLHSYSDPRVLKAAGLTPGSHAELGALEALRATYNVYDHALPPPPAAPATSSDQQPLRTMVVSSCSEEDEVTRPLLRRYLHFPGLSSFVDPFVASILTWVARFSSHLPAGKPLVMGPRDAALELRGVRDDTSQASRGYLSSSPVLHFGQGEGSLPPTDPVSALELLLSWPASIRPLWFWSQRIMER</sequence>